<dbReference type="GeneID" id="117363901"/>
<dbReference type="PANTHER" id="PTHR15131">
    <property type="entry name" value="SMALL NUCLEAR RNA ACTIVATING COMPLEX, POLYPEPTIDE 1"/>
    <property type="match status" value="1"/>
</dbReference>
<proteinExistence type="predicted"/>
<dbReference type="OrthoDB" id="20127at2759"/>
<accession>A0A6P8RS74</accession>
<dbReference type="RefSeq" id="XP_033808329.1">
    <property type="nucleotide sequence ID" value="XM_033952438.1"/>
</dbReference>
<evidence type="ECO:0000313" key="5">
    <source>
        <dbReference type="RefSeq" id="XP_033808328.1"/>
    </source>
</evidence>
<dbReference type="KEGG" id="gsh:117363901"/>
<dbReference type="GO" id="GO:0019185">
    <property type="term" value="C:snRNA-activating protein complex"/>
    <property type="evidence" value="ECO:0007669"/>
    <property type="project" value="TreeGrafter"/>
</dbReference>
<dbReference type="Pfam" id="PF09808">
    <property type="entry name" value="SNAPC1"/>
    <property type="match status" value="1"/>
</dbReference>
<dbReference type="RefSeq" id="XP_033808326.1">
    <property type="nucleotide sequence ID" value="XM_033952435.1"/>
</dbReference>
<dbReference type="RefSeq" id="XP_033808327.1">
    <property type="nucleotide sequence ID" value="XM_033952436.1"/>
</dbReference>
<dbReference type="GO" id="GO:0043565">
    <property type="term" value="F:sequence-specific DNA binding"/>
    <property type="evidence" value="ECO:0007669"/>
    <property type="project" value="TreeGrafter"/>
</dbReference>
<evidence type="ECO:0000313" key="4">
    <source>
        <dbReference type="RefSeq" id="XP_033808327.1"/>
    </source>
</evidence>
<gene>
    <name evidence="3 4 5 6 7" type="primary">SNAPC1</name>
</gene>
<sequence length="365" mass="42350">MNFPGLKTDCETLLYRFLESGSVRFEEFSAIWKEMKFSTIFYGKTGQLEKNNFTKEALSVACLHFLPPFTFQIRVGALYLLYGLYNAQLCQPKQKIRIALKDWQEVLEFQEELIKAQHFDAAYILRELRLQRSFHYTAMPVLLTYKLKNKVYKPALKEEFKDCSNKVTELVTSSVLEEMLNVHSHYQKMKCAISANKTQPDKALSLIKEDFAVNLNKLVLEHQQWLKDKFKKATRNDGEEEEGNGGTSQESSSERANMLAKLKAKSYSTVYEASRSRRHRQARLESSESGSDLGETKGQKSKRSKKQPRIRRNPTELRAMKNSGLKGTESDHLTMPVIREEEEEESSTEEDRPRPKRKRRRKAPS</sequence>
<dbReference type="PANTHER" id="PTHR15131:SF3">
    <property type="entry name" value="SNRNA-ACTIVATING PROTEIN COMPLEX SUBUNIT 1"/>
    <property type="match status" value="1"/>
</dbReference>
<name>A0A6P8RS74_GEOSA</name>
<evidence type="ECO:0000313" key="6">
    <source>
        <dbReference type="RefSeq" id="XP_033808329.1"/>
    </source>
</evidence>
<keyword evidence="2" id="KW-1185">Reference proteome</keyword>
<dbReference type="GO" id="GO:0042796">
    <property type="term" value="P:snRNA transcription by RNA polymerase III"/>
    <property type="evidence" value="ECO:0007669"/>
    <property type="project" value="TreeGrafter"/>
</dbReference>
<feature type="compositionally biased region" description="Basic residues" evidence="1">
    <location>
        <begin position="354"/>
        <end position="365"/>
    </location>
</feature>
<dbReference type="AlphaFoldDB" id="A0A6P8RS74"/>
<reference evidence="3 4" key="1">
    <citation type="submission" date="2025-04" db="UniProtKB">
        <authorList>
            <consortium name="RefSeq"/>
        </authorList>
    </citation>
    <scope>IDENTIFICATION</scope>
</reference>
<dbReference type="Proteomes" id="UP000515159">
    <property type="component" value="Chromosome 7"/>
</dbReference>
<evidence type="ECO:0000313" key="2">
    <source>
        <dbReference type="Proteomes" id="UP000515159"/>
    </source>
</evidence>
<evidence type="ECO:0000256" key="1">
    <source>
        <dbReference type="SAM" id="MobiDB-lite"/>
    </source>
</evidence>
<dbReference type="CTD" id="6617"/>
<feature type="region of interest" description="Disordered" evidence="1">
    <location>
        <begin position="232"/>
        <end position="365"/>
    </location>
</feature>
<evidence type="ECO:0000313" key="7">
    <source>
        <dbReference type="RefSeq" id="XP_033808330.1"/>
    </source>
</evidence>
<protein>
    <submittedName>
        <fullName evidence="3 4">snRNA-activating protein complex subunit 1 isoform X1</fullName>
    </submittedName>
</protein>
<feature type="compositionally biased region" description="Basic residues" evidence="1">
    <location>
        <begin position="299"/>
        <end position="312"/>
    </location>
</feature>
<dbReference type="RefSeq" id="XP_033808330.1">
    <property type="nucleotide sequence ID" value="XM_033952439.1"/>
</dbReference>
<dbReference type="RefSeq" id="XP_033808328.1">
    <property type="nucleotide sequence ID" value="XM_033952437.1"/>
</dbReference>
<evidence type="ECO:0000313" key="3">
    <source>
        <dbReference type="RefSeq" id="XP_033808326.1"/>
    </source>
</evidence>
<dbReference type="InterPro" id="IPR019188">
    <property type="entry name" value="SNAPC1"/>
</dbReference>
<dbReference type="GO" id="GO:0042795">
    <property type="term" value="P:snRNA transcription by RNA polymerase II"/>
    <property type="evidence" value="ECO:0007669"/>
    <property type="project" value="TreeGrafter"/>
</dbReference>
<organism evidence="2 6">
    <name type="scientific">Geotrypetes seraphini</name>
    <name type="common">Gaboon caecilian</name>
    <name type="synonym">Caecilia seraphini</name>
    <dbReference type="NCBI Taxonomy" id="260995"/>
    <lineage>
        <taxon>Eukaryota</taxon>
        <taxon>Metazoa</taxon>
        <taxon>Chordata</taxon>
        <taxon>Craniata</taxon>
        <taxon>Vertebrata</taxon>
        <taxon>Euteleostomi</taxon>
        <taxon>Amphibia</taxon>
        <taxon>Gymnophiona</taxon>
        <taxon>Geotrypetes</taxon>
    </lineage>
</organism>